<proteinExistence type="predicted"/>
<reference evidence="2" key="1">
    <citation type="journal article" date="2017" name="Science">
        <title>Giant viruses with an expanded complement of translation system components.</title>
        <authorList>
            <person name="Schulz F."/>
            <person name="Yutin N."/>
            <person name="Ivanova N.N."/>
            <person name="Ortega D.R."/>
            <person name="Lee T.K."/>
            <person name="Vierheilig J."/>
            <person name="Daims H."/>
            <person name="Horn M."/>
            <person name="Wagner M."/>
            <person name="Jensen G.J."/>
            <person name="Kyrpides N.C."/>
            <person name="Koonin E.V."/>
            <person name="Woyke T."/>
        </authorList>
    </citation>
    <scope>NUCLEOTIDE SEQUENCE</scope>
    <source>
        <strain evidence="2">CTV1</strain>
    </source>
</reference>
<dbReference type="EMBL" id="KY684083">
    <property type="protein sequence ID" value="ARF08171.1"/>
    <property type="molecule type" value="Genomic_DNA"/>
</dbReference>
<keyword evidence="1" id="KW-1133">Transmembrane helix</keyword>
<feature type="transmembrane region" description="Helical" evidence="1">
    <location>
        <begin position="44"/>
        <end position="68"/>
    </location>
</feature>
<feature type="transmembrane region" description="Helical" evidence="1">
    <location>
        <begin position="88"/>
        <end position="106"/>
    </location>
</feature>
<organism evidence="2">
    <name type="scientific">Catovirus CTV1</name>
    <dbReference type="NCBI Taxonomy" id="1977631"/>
    <lineage>
        <taxon>Viruses</taxon>
        <taxon>Varidnaviria</taxon>
        <taxon>Bamfordvirae</taxon>
        <taxon>Nucleocytoviricota</taxon>
        <taxon>Megaviricetes</taxon>
        <taxon>Imitervirales</taxon>
        <taxon>Mimiviridae</taxon>
        <taxon>Klosneuvirinae</taxon>
        <taxon>Catovirus</taxon>
    </lineage>
</organism>
<keyword evidence="1" id="KW-0812">Transmembrane</keyword>
<evidence type="ECO:0000256" key="1">
    <source>
        <dbReference type="SAM" id="Phobius"/>
    </source>
</evidence>
<protein>
    <submittedName>
        <fullName evidence="2">Uncharacterized protein</fullName>
    </submittedName>
</protein>
<gene>
    <name evidence="2" type="ORF">Catovirus_1_221</name>
</gene>
<keyword evidence="1" id="KW-0472">Membrane</keyword>
<accession>A0A1V0S8Z9</accession>
<name>A0A1V0S8Z9_9VIRU</name>
<sequence>MYTYSHNINPVKIPFCYTAMKIYNKVTNELEDYKYITNNILISFLWFPIVLPIAFVCFLCFMGITVFANAILHPNDLIIDRFKEDIKIGVILFFVTVIAFNMQKIVSKK</sequence>
<evidence type="ECO:0000313" key="2">
    <source>
        <dbReference type="EMBL" id="ARF08171.1"/>
    </source>
</evidence>